<dbReference type="InterPro" id="IPR002130">
    <property type="entry name" value="Cyclophilin-type_PPIase_dom"/>
</dbReference>
<dbReference type="PROSITE" id="PS50072">
    <property type="entry name" value="CSA_PPIASE_2"/>
    <property type="match status" value="1"/>
</dbReference>
<dbReference type="PANTHER" id="PTHR45625:SF4">
    <property type="entry name" value="PEPTIDYLPROLYL ISOMERASE DOMAIN AND WD REPEAT-CONTAINING PROTEIN 1"/>
    <property type="match status" value="1"/>
</dbReference>
<dbReference type="InterPro" id="IPR044666">
    <property type="entry name" value="Cyclophilin_A-like"/>
</dbReference>
<organism evidence="5 6">
    <name type="scientific">Wenyingzhuangia marina</name>
    <dbReference type="NCBI Taxonomy" id="1195760"/>
    <lineage>
        <taxon>Bacteria</taxon>
        <taxon>Pseudomonadati</taxon>
        <taxon>Bacteroidota</taxon>
        <taxon>Flavobacteriia</taxon>
        <taxon>Flavobacteriales</taxon>
        <taxon>Flavobacteriaceae</taxon>
        <taxon>Wenyingzhuangia</taxon>
    </lineage>
</organism>
<dbReference type="AlphaFoldDB" id="A0A1M5S439"/>
<dbReference type="SUPFAM" id="SSF50891">
    <property type="entry name" value="Cyclophilin-like"/>
    <property type="match status" value="2"/>
</dbReference>
<accession>A0A1M5S439</accession>
<dbReference type="STRING" id="1195760.SAMN05444281_0122"/>
<proteinExistence type="predicted"/>
<dbReference type="PANTHER" id="PTHR45625">
    <property type="entry name" value="PEPTIDYL-PROLYL CIS-TRANS ISOMERASE-RELATED"/>
    <property type="match status" value="1"/>
</dbReference>
<gene>
    <name evidence="5" type="ORF">SAMN05444281_0122</name>
</gene>
<dbReference type="Gene3D" id="2.40.100.10">
    <property type="entry name" value="Cyclophilin-like"/>
    <property type="match status" value="2"/>
</dbReference>
<keyword evidence="6" id="KW-1185">Reference proteome</keyword>
<evidence type="ECO:0000259" key="4">
    <source>
        <dbReference type="PROSITE" id="PS50072"/>
    </source>
</evidence>
<dbReference type="PRINTS" id="PR00153">
    <property type="entry name" value="CSAPPISMRASE"/>
</dbReference>
<sequence length="320" mass="36964">MKKTNKSKSYMKFVSTLTLVFILTTLFACDSEIEKGVMKSDLSKDIEMVTDYGTIIMRLSDETPKHRNNFIRLVNENFFDSISFHRVIKKFLIQTGDYATKPSSLKNDSIDLPRNIDAEFRPNLFHKRGALNAARMGDDVNPSRSSDGSQFTIIQGKIQNDSTLNHMLSRVNFWRAKNNVINRPEYKNDFKKYKSLSTKIEDIEASKIVLHKEDEDLIRADFTEISNKIKTYNIDSLANIELNNMEKYNYPETHRKVYKSIGGSPHLDQNYTVFGEVIKGMKVVDSIADVATDKTDKPIKNVYILKIKMIERRNYSENID</sequence>
<keyword evidence="2" id="KW-0697">Rotamase</keyword>
<evidence type="ECO:0000313" key="6">
    <source>
        <dbReference type="Proteomes" id="UP000184109"/>
    </source>
</evidence>
<evidence type="ECO:0000313" key="5">
    <source>
        <dbReference type="EMBL" id="SHH33392.1"/>
    </source>
</evidence>
<evidence type="ECO:0000256" key="3">
    <source>
        <dbReference type="ARBA" id="ARBA00023235"/>
    </source>
</evidence>
<dbReference type="Pfam" id="PF00160">
    <property type="entry name" value="Pro_isomerase"/>
    <property type="match status" value="2"/>
</dbReference>
<keyword evidence="3 5" id="KW-0413">Isomerase</keyword>
<dbReference type="GO" id="GO:0003755">
    <property type="term" value="F:peptidyl-prolyl cis-trans isomerase activity"/>
    <property type="evidence" value="ECO:0007669"/>
    <property type="project" value="UniProtKB-KW"/>
</dbReference>
<evidence type="ECO:0000256" key="2">
    <source>
        <dbReference type="ARBA" id="ARBA00023110"/>
    </source>
</evidence>
<dbReference type="Proteomes" id="UP000184109">
    <property type="component" value="Unassembled WGS sequence"/>
</dbReference>
<protein>
    <recommendedName>
        <fullName evidence="1">peptidylprolyl isomerase</fullName>
        <ecNumber evidence="1">5.2.1.8</ecNumber>
    </recommendedName>
</protein>
<feature type="domain" description="PPIase cyclophilin-type" evidence="4">
    <location>
        <begin position="53"/>
        <end position="309"/>
    </location>
</feature>
<reference evidence="6" key="1">
    <citation type="submission" date="2016-11" db="EMBL/GenBank/DDBJ databases">
        <authorList>
            <person name="Varghese N."/>
            <person name="Submissions S."/>
        </authorList>
    </citation>
    <scope>NUCLEOTIDE SEQUENCE [LARGE SCALE GENOMIC DNA]</scope>
    <source>
        <strain evidence="6">DSM 100572</strain>
    </source>
</reference>
<dbReference type="EMBL" id="FQXQ01000001">
    <property type="protein sequence ID" value="SHH33392.1"/>
    <property type="molecule type" value="Genomic_DNA"/>
</dbReference>
<evidence type="ECO:0000256" key="1">
    <source>
        <dbReference type="ARBA" id="ARBA00013194"/>
    </source>
</evidence>
<name>A0A1M5S439_9FLAO</name>
<dbReference type="EC" id="5.2.1.8" evidence="1"/>
<dbReference type="InterPro" id="IPR029000">
    <property type="entry name" value="Cyclophilin-like_dom_sf"/>
</dbReference>
<dbReference type="PROSITE" id="PS51257">
    <property type="entry name" value="PROKAR_LIPOPROTEIN"/>
    <property type="match status" value="1"/>
</dbReference>